<dbReference type="SUPFAM" id="SSF103473">
    <property type="entry name" value="MFS general substrate transporter"/>
    <property type="match status" value="1"/>
</dbReference>
<comment type="subcellular location">
    <subcellularLocation>
        <location evidence="1">Membrane</location>
        <topology evidence="1">Multi-pass membrane protein</topology>
    </subcellularLocation>
</comment>
<feature type="transmembrane region" description="Helical" evidence="5">
    <location>
        <begin position="102"/>
        <end position="121"/>
    </location>
</feature>
<feature type="transmembrane region" description="Helical" evidence="5">
    <location>
        <begin position="287"/>
        <end position="305"/>
    </location>
</feature>
<evidence type="ECO:0000256" key="4">
    <source>
        <dbReference type="ARBA" id="ARBA00023136"/>
    </source>
</evidence>
<feature type="transmembrane region" description="Helical" evidence="5">
    <location>
        <begin position="261"/>
        <end position="281"/>
    </location>
</feature>
<feature type="transmembrane region" description="Helical" evidence="5">
    <location>
        <begin position="165"/>
        <end position="184"/>
    </location>
</feature>
<reference evidence="6" key="2">
    <citation type="submission" date="2021-10" db="EMBL/GenBank/DDBJ databases">
        <title>Phylogenomics reveals ancestral predisposition of the termite-cultivated fungus Termitomyces towards a domesticated lifestyle.</title>
        <authorList>
            <person name="Auxier B."/>
            <person name="Grum-Grzhimaylo A."/>
            <person name="Cardenas M.E."/>
            <person name="Lodge J.D."/>
            <person name="Laessoe T."/>
            <person name="Pedersen O."/>
            <person name="Smith M.E."/>
            <person name="Kuyper T.W."/>
            <person name="Franco-Molano E.A."/>
            <person name="Baroni T.J."/>
            <person name="Aanen D.K."/>
        </authorList>
    </citation>
    <scope>NUCLEOTIDE SEQUENCE</scope>
    <source>
        <strain evidence="6">AP01</strain>
        <tissue evidence="6">Mycelium</tissue>
    </source>
</reference>
<dbReference type="AlphaFoldDB" id="A0A9P7GGH2"/>
<evidence type="ECO:0000256" key="1">
    <source>
        <dbReference type="ARBA" id="ARBA00004141"/>
    </source>
</evidence>
<keyword evidence="2 5" id="KW-0812">Transmembrane</keyword>
<evidence type="ECO:0000313" key="6">
    <source>
        <dbReference type="EMBL" id="KAG5646687.1"/>
    </source>
</evidence>
<accession>A0A9P7GGH2</accession>
<dbReference type="GO" id="GO:0000329">
    <property type="term" value="C:fungal-type vacuole membrane"/>
    <property type="evidence" value="ECO:0007669"/>
    <property type="project" value="TreeGrafter"/>
</dbReference>
<feature type="transmembrane region" description="Helical" evidence="5">
    <location>
        <begin position="65"/>
        <end position="90"/>
    </location>
</feature>
<evidence type="ECO:0000313" key="7">
    <source>
        <dbReference type="Proteomes" id="UP000775547"/>
    </source>
</evidence>
<dbReference type="EMBL" id="JABCKV010000018">
    <property type="protein sequence ID" value="KAG5646687.1"/>
    <property type="molecule type" value="Genomic_DNA"/>
</dbReference>
<evidence type="ECO:0000256" key="5">
    <source>
        <dbReference type="SAM" id="Phobius"/>
    </source>
</evidence>
<sequence length="306" mass="32725">MAAPGVTPSRLRVGLTCLSIALNSYVLQLSDSPTVGLYESSDSSREGYFSSLFAASKSFPRHPGAAAGISMALFGLSPLCLSLFASTFFTEEATGQLKIVPYLRFLALLTVATHILGAFTLDSPAPVTAVEPEIAQPDETTTLIPSKSDAQLFSGNYPDPIRDRYFWLLGLYCMFSIGASEMVISNLGTIVQSLPPNPSFVASPGNIPHDVITANQVKIISATNTLSRLLVGPLADYVSPVASYLPSGAIFYNRKHRISRVAFLSGPILLLGTAFLFMEIGVKSREAIWVLSVCTGINYGAVFTVL</sequence>
<dbReference type="OrthoDB" id="410267at2759"/>
<keyword evidence="4 5" id="KW-0472">Membrane</keyword>
<evidence type="ECO:0000256" key="2">
    <source>
        <dbReference type="ARBA" id="ARBA00022692"/>
    </source>
</evidence>
<reference evidence="6" key="1">
    <citation type="submission" date="2020-07" db="EMBL/GenBank/DDBJ databases">
        <authorList>
            <person name="Nieuwenhuis M."/>
            <person name="Van De Peppel L.J.J."/>
        </authorList>
    </citation>
    <scope>NUCLEOTIDE SEQUENCE</scope>
    <source>
        <strain evidence="6">AP01</strain>
        <tissue evidence="6">Mycelium</tissue>
    </source>
</reference>
<evidence type="ECO:0008006" key="8">
    <source>
        <dbReference type="Google" id="ProtNLM"/>
    </source>
</evidence>
<comment type="caution">
    <text evidence="6">The sequence shown here is derived from an EMBL/GenBank/DDBJ whole genome shotgun (WGS) entry which is preliminary data.</text>
</comment>
<protein>
    <recommendedName>
        <fullName evidence="8">MFS general substrate transporter</fullName>
    </recommendedName>
</protein>
<keyword evidence="3 5" id="KW-1133">Transmembrane helix</keyword>
<dbReference type="PANTHER" id="PTHR21576:SF158">
    <property type="entry name" value="RIBOSOMAL RNA-PROCESSING PROTEIN 12-LIKE CONSERVED DOMAIN-CONTAINING PROTEIN"/>
    <property type="match status" value="1"/>
</dbReference>
<gene>
    <name evidence="6" type="ORF">DXG03_002677</name>
</gene>
<organism evidence="6 7">
    <name type="scientific">Asterophora parasitica</name>
    <dbReference type="NCBI Taxonomy" id="117018"/>
    <lineage>
        <taxon>Eukaryota</taxon>
        <taxon>Fungi</taxon>
        <taxon>Dikarya</taxon>
        <taxon>Basidiomycota</taxon>
        <taxon>Agaricomycotina</taxon>
        <taxon>Agaricomycetes</taxon>
        <taxon>Agaricomycetidae</taxon>
        <taxon>Agaricales</taxon>
        <taxon>Tricholomatineae</taxon>
        <taxon>Lyophyllaceae</taxon>
        <taxon>Asterophora</taxon>
    </lineage>
</organism>
<proteinExistence type="predicted"/>
<dbReference type="PANTHER" id="PTHR21576">
    <property type="entry name" value="UNCHARACTERIZED NODULIN-LIKE PROTEIN"/>
    <property type="match status" value="1"/>
</dbReference>
<evidence type="ECO:0000256" key="3">
    <source>
        <dbReference type="ARBA" id="ARBA00022989"/>
    </source>
</evidence>
<dbReference type="InterPro" id="IPR036259">
    <property type="entry name" value="MFS_trans_sf"/>
</dbReference>
<name>A0A9P7GGH2_9AGAR</name>
<dbReference type="Proteomes" id="UP000775547">
    <property type="component" value="Unassembled WGS sequence"/>
</dbReference>
<keyword evidence="7" id="KW-1185">Reference proteome</keyword>